<dbReference type="OMA" id="CKENFDD"/>
<feature type="compositionally biased region" description="Acidic residues" evidence="2">
    <location>
        <begin position="14"/>
        <end position="29"/>
    </location>
</feature>
<feature type="region of interest" description="Disordered" evidence="2">
    <location>
        <begin position="356"/>
        <end position="494"/>
    </location>
</feature>
<feature type="compositionally biased region" description="Acidic residues" evidence="2">
    <location>
        <begin position="324"/>
        <end position="339"/>
    </location>
</feature>
<accession>A0A401RWC2</accession>
<dbReference type="PANTHER" id="PTHR21563">
    <property type="entry name" value="ZINC FINGER C3H1 DOMAIN-CONTAINING PROTEIN"/>
    <property type="match status" value="1"/>
</dbReference>
<feature type="compositionally biased region" description="Low complexity" evidence="2">
    <location>
        <begin position="513"/>
        <end position="523"/>
    </location>
</feature>
<feature type="compositionally biased region" description="Basic and acidic residues" evidence="2">
    <location>
        <begin position="361"/>
        <end position="371"/>
    </location>
</feature>
<proteinExistence type="predicted"/>
<dbReference type="InterPro" id="IPR019734">
    <property type="entry name" value="TPR_rpt"/>
</dbReference>
<comment type="caution">
    <text evidence="4">The sequence shown here is derived from an EMBL/GenBank/DDBJ whole genome shotgun (WGS) entry which is preliminary data.</text>
</comment>
<dbReference type="SMART" id="SM00028">
    <property type="entry name" value="TPR"/>
    <property type="match status" value="3"/>
</dbReference>
<feature type="domain" description="Putative zinc-finger" evidence="3">
    <location>
        <begin position="1163"/>
        <end position="1183"/>
    </location>
</feature>
<feature type="compositionally biased region" description="Basic and acidic residues" evidence="2">
    <location>
        <begin position="740"/>
        <end position="769"/>
    </location>
</feature>
<dbReference type="GO" id="GO:0000178">
    <property type="term" value="C:exosome (RNase complex)"/>
    <property type="evidence" value="ECO:0007669"/>
    <property type="project" value="TreeGrafter"/>
</dbReference>
<feature type="region of interest" description="Disordered" evidence="2">
    <location>
        <begin position="627"/>
        <end position="666"/>
    </location>
</feature>
<feature type="compositionally biased region" description="Polar residues" evidence="2">
    <location>
        <begin position="272"/>
        <end position="281"/>
    </location>
</feature>
<dbReference type="InterPro" id="IPR003107">
    <property type="entry name" value="HAT"/>
</dbReference>
<dbReference type="InterPro" id="IPR011990">
    <property type="entry name" value="TPR-like_helical_dom_sf"/>
</dbReference>
<evidence type="ECO:0000256" key="2">
    <source>
        <dbReference type="SAM" id="MobiDB-lite"/>
    </source>
</evidence>
<feature type="region of interest" description="Disordered" evidence="2">
    <location>
        <begin position="563"/>
        <end position="597"/>
    </location>
</feature>
<dbReference type="EMBL" id="BEZZ01000011">
    <property type="protein sequence ID" value="GCC22446.1"/>
    <property type="molecule type" value="Genomic_DNA"/>
</dbReference>
<feature type="compositionally biased region" description="Basic residues" evidence="2">
    <location>
        <begin position="402"/>
        <end position="412"/>
    </location>
</feature>
<dbReference type="STRING" id="137246.A0A401RWC2"/>
<feature type="region of interest" description="Disordered" evidence="2">
    <location>
        <begin position="714"/>
        <end position="776"/>
    </location>
</feature>
<dbReference type="SUPFAM" id="SSF101447">
    <property type="entry name" value="Formin homology 2 domain (FH2 domain)"/>
    <property type="match status" value="1"/>
</dbReference>
<dbReference type="SUPFAM" id="SSF48452">
    <property type="entry name" value="TPR-like"/>
    <property type="match status" value="2"/>
</dbReference>
<feature type="compositionally biased region" description="Basic and acidic residues" evidence="2">
    <location>
        <begin position="1"/>
        <end position="13"/>
    </location>
</feature>
<feature type="compositionally biased region" description="Basic and acidic residues" evidence="2">
    <location>
        <begin position="416"/>
        <end position="452"/>
    </location>
</feature>
<feature type="region of interest" description="Disordered" evidence="2">
    <location>
        <begin position="1253"/>
        <end position="1294"/>
    </location>
</feature>
<dbReference type="Pfam" id="PF10650">
    <property type="entry name" value="zf-C3H1"/>
    <property type="match status" value="1"/>
</dbReference>
<gene>
    <name evidence="4" type="ORF">chiPu_0000834</name>
</gene>
<feature type="region of interest" description="Disordered" evidence="2">
    <location>
        <begin position="993"/>
        <end position="1043"/>
    </location>
</feature>
<sequence length="1971" mass="225661">MELDGERLSPKEEGELEDGEIDDDNDENVYLESRLVSSSTPKPRPSNIGGLGPKSHRPLASGNGLVYRLKEPYRGFPQQPPPPPPPPPPPALHGDSSRSNFWERSHGTFGRFRFREGSNRGGWGRGFRGAGPRGLKRGRPGPGPAFIGNNNIRRDSPPRKPKFFGRFPSRRPAQYCRNEDDMDETFEDLLRKYKEIQLELECLNREEKMSQTTKGENLLEEEGSIVSGNVNVETNSIEKNNLQLSTEKPQVKAFQAFELKPLRQKLRAPAQLEQSDQVNDSQKPELLEPSTNKPECENKDLDHSSSNSKGVLTESPLKDVVKADDDDLEEEREEEEELSELQLRLLALQSASKKWQQKEQCVMKESKEKLTKPKVSQQKVRSSPKTRVLKKPLNTAVATKQVLRRQKTRAWKKLQQQKEQEKQRKEEEEKKQLEEEERKKREEEIRKIRDLSNQEEQYNRFMKLVGGKRRSSSKSTDFDIKKSQERPMEESGSMYQYDNYEEVAMETDSETNSPVSSPVPSSVSVDYQSGYYVPMPPVPIFSQHQNMMDPMIPNFLESYFPNPLELPVPPPPPPLPPEEPEQPPKPPFADEEEEEEMLLREELLKSIANRRAVKPEDSTDICDMAYPSLPIENSQSGPMNNLPTADLNSALQPRPQSTKFTRGLSAPRPLIMIPRHKSVVVRLDDSDDSESDNEQSNLSVGVFGGLESMIREARRSAEATKPKPKLKAEKENDPAGTKDGFSEGGKKENRLLKEENISREKQRQLKSDLSRASPSLVRSGAEVNSIGKRTVVSKQLSDVEDRLRKHNLLLTKDESLLSNLLQQEAKKKEALRQAEAKYMKHKEQLQAAEKIVNANRMLLKKLQEQIHKVQHRIQVKKNLSIRYEEFARAKAVASQEVGKRKREQDSFVANKSIRLDGSSKHVAVLKKQSAEYIAMEKKRLQQLEYEYRLKIQKLKEAQALRNAGQPDSLQGIEEERAFVVSQPSLHDLTQDKLALDTEENDAEDEVQSPSLRERRRSFRDSNSFTKPNLKHKDLTQGKETLSKPMKKSFDEPELFLGLNIDDLKKLHGEADDLKTLLQKTSLSLTSREKPLYGQMCLQEIPVDLDVVLAQSRQTDLKPTAFGPYNSPLLVFKSYRFSPYFRNKERLLISSVSYSNLIDPKQSFCRFDLTGTCNDDDCQWQHMRDCILNQCQLFQDLLSYNLSLIKCSDFSTDEEIRVAAENYVDKQFGKNKDRMTTDEMAVLLVSQVNESTGHTPPYTTFKDRRKWKPQLSRKQVSESSTINGSDDEHNSGPIRYAKSLEHPWPGTQALDAVITPDDVRYFTAETDDIANLETSVMENPQDVQLWLKLAYKYMNQKEGTPTECLDAALNALARALEINRTDPEIWCHYLNLFSKRGTKEEVQEMCETAVQYASTNAVWWTYLTLENSFDGKDYVCSRIVQFLMETIEKSEKSEILSFQLLQSLLFWVQLSLFTGRHQNALAIFQNALKSSDGNKSVAGYLNTNDCCLAWLAYIHLIEFNTLPCRFFDPAVAIPSKLVMKEPFLIPWQTSTDIKTHPDTLLALFEDAVHACSEDCASTEERIAACLSIYRNMILVLKLMGRWETAVKLCKTLLQSCPAAFQLTEALADLYLENKQIEDAANAWLSAFRRNPHNAQLLYYAFKFFISVKKRDMIPALFQEFIDSFFEGEAPKCHPANTLRQFLNYPMPYDFRAPSCKELLNGELLNAQIPYLWLIFCLWQSINASTREAVDTFEAALGTVMQNDIVQQIWMDYLVFTSSQLVGSKNKNRDFKLFTELVHRCLVTVPTRMLIPFSSANFWSNFEFHNQVISFYLSCLPQSQHCKALERFPSIMPTNVGLALRILEQEWKEGNIQHLKLQLTMFTHSLPICLPIWKIAISVESMLKDHQNEVRQLYQRALKKLPLCATLWKDQLLFEASEGGKTDNLRKLVTRCQEIGVSLDELLNLSPSQNRGQ</sequence>
<evidence type="ECO:0000313" key="4">
    <source>
        <dbReference type="EMBL" id="GCC22446.1"/>
    </source>
</evidence>
<feature type="region of interest" description="Disordered" evidence="2">
    <location>
        <begin position="267"/>
        <end position="340"/>
    </location>
</feature>
<feature type="compositionally biased region" description="Basic and acidic residues" evidence="2">
    <location>
        <begin position="476"/>
        <end position="489"/>
    </location>
</feature>
<dbReference type="GO" id="GO:0006396">
    <property type="term" value="P:RNA processing"/>
    <property type="evidence" value="ECO:0007669"/>
    <property type="project" value="InterPro"/>
</dbReference>
<keyword evidence="5" id="KW-1185">Reference proteome</keyword>
<feature type="region of interest" description="Disordered" evidence="2">
    <location>
        <begin position="1"/>
        <end position="174"/>
    </location>
</feature>
<dbReference type="Proteomes" id="UP000287033">
    <property type="component" value="Unassembled WGS sequence"/>
</dbReference>
<protein>
    <recommendedName>
        <fullName evidence="3">Putative zinc-finger domain-containing protein</fullName>
    </recommendedName>
</protein>
<feature type="compositionally biased region" description="Pro residues" evidence="2">
    <location>
        <begin position="564"/>
        <end position="587"/>
    </location>
</feature>
<dbReference type="InterPro" id="IPR019607">
    <property type="entry name" value="Putative_zinc-finger_domain"/>
</dbReference>
<keyword evidence="1" id="KW-0175">Coiled coil</keyword>
<feature type="compositionally biased region" description="Basic and acidic residues" evidence="2">
    <location>
        <begin position="714"/>
        <end position="733"/>
    </location>
</feature>
<feature type="compositionally biased region" description="Polar residues" evidence="2">
    <location>
        <begin position="1271"/>
        <end position="1283"/>
    </location>
</feature>
<evidence type="ECO:0000256" key="1">
    <source>
        <dbReference type="SAM" id="Coils"/>
    </source>
</evidence>
<feature type="compositionally biased region" description="Pro residues" evidence="2">
    <location>
        <begin position="78"/>
        <end position="91"/>
    </location>
</feature>
<dbReference type="OrthoDB" id="1922977at2759"/>
<evidence type="ECO:0000259" key="3">
    <source>
        <dbReference type="Pfam" id="PF10650"/>
    </source>
</evidence>
<evidence type="ECO:0000313" key="5">
    <source>
        <dbReference type="Proteomes" id="UP000287033"/>
    </source>
</evidence>
<dbReference type="GO" id="GO:0005634">
    <property type="term" value="C:nucleus"/>
    <property type="evidence" value="ECO:0007669"/>
    <property type="project" value="TreeGrafter"/>
</dbReference>
<dbReference type="InterPro" id="IPR039278">
    <property type="entry name" value="Red1"/>
</dbReference>
<dbReference type="PANTHER" id="PTHR21563:SF3">
    <property type="entry name" value="ZINC FINGER C3H1 DOMAIN-CONTAINING PROTEIN"/>
    <property type="match status" value="1"/>
</dbReference>
<name>A0A401RWC2_CHIPU</name>
<reference evidence="4 5" key="1">
    <citation type="journal article" date="2018" name="Nat. Ecol. Evol.">
        <title>Shark genomes provide insights into elasmobranch evolution and the origin of vertebrates.</title>
        <authorList>
            <person name="Hara Y"/>
            <person name="Yamaguchi K"/>
            <person name="Onimaru K"/>
            <person name="Kadota M"/>
            <person name="Koyanagi M"/>
            <person name="Keeley SD"/>
            <person name="Tatsumi K"/>
            <person name="Tanaka K"/>
            <person name="Motone F"/>
            <person name="Kageyama Y"/>
            <person name="Nozu R"/>
            <person name="Adachi N"/>
            <person name="Nishimura O"/>
            <person name="Nakagawa R"/>
            <person name="Tanegashima C"/>
            <person name="Kiyatake I"/>
            <person name="Matsumoto R"/>
            <person name="Murakumo K"/>
            <person name="Nishida K"/>
            <person name="Terakita A"/>
            <person name="Kuratani S"/>
            <person name="Sato K"/>
            <person name="Hyodo S Kuraku.S."/>
        </authorList>
    </citation>
    <scope>NUCLEOTIDE SEQUENCE [LARGE SCALE GENOMIC DNA]</scope>
</reference>
<dbReference type="Gene3D" id="1.25.40.10">
    <property type="entry name" value="Tetratricopeptide repeat domain"/>
    <property type="match status" value="3"/>
</dbReference>
<feature type="compositionally biased region" description="Polar residues" evidence="2">
    <location>
        <begin position="631"/>
        <end position="660"/>
    </location>
</feature>
<feature type="region of interest" description="Disordered" evidence="2">
    <location>
        <begin position="504"/>
        <end position="523"/>
    </location>
</feature>
<feature type="compositionally biased region" description="Acidic residues" evidence="2">
    <location>
        <begin position="996"/>
        <end position="1006"/>
    </location>
</feature>
<feature type="compositionally biased region" description="Basic and acidic residues" evidence="2">
    <location>
        <begin position="294"/>
        <end position="303"/>
    </location>
</feature>
<organism evidence="4 5">
    <name type="scientific">Chiloscyllium punctatum</name>
    <name type="common">Brownbanded bambooshark</name>
    <name type="synonym">Hemiscyllium punctatum</name>
    <dbReference type="NCBI Taxonomy" id="137246"/>
    <lineage>
        <taxon>Eukaryota</taxon>
        <taxon>Metazoa</taxon>
        <taxon>Chordata</taxon>
        <taxon>Craniata</taxon>
        <taxon>Vertebrata</taxon>
        <taxon>Chondrichthyes</taxon>
        <taxon>Elasmobranchii</taxon>
        <taxon>Galeomorphii</taxon>
        <taxon>Galeoidea</taxon>
        <taxon>Orectolobiformes</taxon>
        <taxon>Hemiscylliidae</taxon>
        <taxon>Chiloscyllium</taxon>
    </lineage>
</organism>
<feature type="coiled-coil region" evidence="1">
    <location>
        <begin position="817"/>
        <end position="879"/>
    </location>
</feature>
<feature type="compositionally biased region" description="Gly residues" evidence="2">
    <location>
        <begin position="119"/>
        <end position="132"/>
    </location>
</feature>
<dbReference type="SMART" id="SM00386">
    <property type="entry name" value="HAT"/>
    <property type="match status" value="4"/>
</dbReference>